<organism evidence="1 2">
    <name type="scientific">Nicotiana tabacum</name>
    <name type="common">Common tobacco</name>
    <dbReference type="NCBI Taxonomy" id="4097"/>
    <lineage>
        <taxon>Eukaryota</taxon>
        <taxon>Viridiplantae</taxon>
        <taxon>Streptophyta</taxon>
        <taxon>Embryophyta</taxon>
        <taxon>Tracheophyta</taxon>
        <taxon>Spermatophyta</taxon>
        <taxon>Magnoliopsida</taxon>
        <taxon>eudicotyledons</taxon>
        <taxon>Gunneridae</taxon>
        <taxon>Pentapetalae</taxon>
        <taxon>asterids</taxon>
        <taxon>lamiids</taxon>
        <taxon>Solanales</taxon>
        <taxon>Solanaceae</taxon>
        <taxon>Nicotianoideae</taxon>
        <taxon>Nicotianeae</taxon>
        <taxon>Nicotiana</taxon>
    </lineage>
</organism>
<proteinExistence type="predicted"/>
<name>A0AC58TDJ3_TOBAC</name>
<protein>
    <submittedName>
        <fullName evidence="2">Uncharacterized protein LOC142173561</fullName>
    </submittedName>
</protein>
<evidence type="ECO:0000313" key="1">
    <source>
        <dbReference type="Proteomes" id="UP000790787"/>
    </source>
</evidence>
<dbReference type="Proteomes" id="UP000790787">
    <property type="component" value="Chromosome 19"/>
</dbReference>
<sequence length="261" mass="29731">MRIAILGRNKLEFIDGTCKRGNYGPNLVDLWERCNAIVLSWIKNHVSPELFSGIAYSSNASAVWNDLKERFDKVDLSRIFQIHKNIVTINQGTSSISSYFSKLRLLWAEFDSLDPVPRCDYEKSCEFIVFIERVKLLQFLMGLNESDEQARSQLLMMIPASSVNKAYSMMMERESQRAIAHTGIPIENPDITAFVPTRGGFQHKPKKNFILICDYWNYKGHTRENCFKLNGYPADFKNMKKGSSFPTANFAGNNGGSNTNT</sequence>
<keyword evidence="1" id="KW-1185">Reference proteome</keyword>
<accession>A0AC58TDJ3</accession>
<gene>
    <name evidence="2" type="primary">LOC142173561</name>
</gene>
<dbReference type="RefSeq" id="XP_075095274.1">
    <property type="nucleotide sequence ID" value="XM_075239173.1"/>
</dbReference>
<reference evidence="2" key="2">
    <citation type="submission" date="2025-08" db="UniProtKB">
        <authorList>
            <consortium name="RefSeq"/>
        </authorList>
    </citation>
    <scope>IDENTIFICATION</scope>
    <source>
        <tissue evidence="2">Leaf</tissue>
    </source>
</reference>
<evidence type="ECO:0000313" key="2">
    <source>
        <dbReference type="RefSeq" id="XP_075095274.1"/>
    </source>
</evidence>
<reference evidence="1" key="1">
    <citation type="journal article" date="2014" name="Nat. Commun.">
        <title>The tobacco genome sequence and its comparison with those of tomato and potato.</title>
        <authorList>
            <person name="Sierro N."/>
            <person name="Battey J.N."/>
            <person name="Ouadi S."/>
            <person name="Bakaher N."/>
            <person name="Bovet L."/>
            <person name="Willig A."/>
            <person name="Goepfert S."/>
            <person name="Peitsch M.C."/>
            <person name="Ivanov N.V."/>
        </authorList>
    </citation>
    <scope>NUCLEOTIDE SEQUENCE [LARGE SCALE GENOMIC DNA]</scope>
</reference>